<evidence type="ECO:0000313" key="8">
    <source>
        <dbReference type="EMBL" id="CAB4999900.1"/>
    </source>
</evidence>
<evidence type="ECO:0000256" key="3">
    <source>
        <dbReference type="ARBA" id="ARBA00022989"/>
    </source>
</evidence>
<dbReference type="GO" id="GO:0016020">
    <property type="term" value="C:membrane"/>
    <property type="evidence" value="ECO:0007669"/>
    <property type="project" value="UniProtKB-SubCell"/>
</dbReference>
<dbReference type="AlphaFoldDB" id="A0A6J6MRR4"/>
<sequence>MTRVSLGRRFVALALDWLMSYAIVVALTGGIGAASSNRSLSVLALFFAEVFILSALQGASAGHRIVGIRIVRFSDKGAITPLQALIRTTLLCLVITAITYDDDGRGIHERLSNSVLVRR</sequence>
<keyword evidence="3 5" id="KW-1133">Transmembrane helix</keyword>
<dbReference type="Pfam" id="PF06271">
    <property type="entry name" value="RDD"/>
    <property type="match status" value="1"/>
</dbReference>
<evidence type="ECO:0000256" key="4">
    <source>
        <dbReference type="ARBA" id="ARBA00023136"/>
    </source>
</evidence>
<evidence type="ECO:0000256" key="5">
    <source>
        <dbReference type="SAM" id="Phobius"/>
    </source>
</evidence>
<dbReference type="EMBL" id="CAFBOX010000111">
    <property type="protein sequence ID" value="CAB4999900.1"/>
    <property type="molecule type" value="Genomic_DNA"/>
</dbReference>
<organism evidence="7">
    <name type="scientific">freshwater metagenome</name>
    <dbReference type="NCBI Taxonomy" id="449393"/>
    <lineage>
        <taxon>unclassified sequences</taxon>
        <taxon>metagenomes</taxon>
        <taxon>ecological metagenomes</taxon>
    </lineage>
</organism>
<protein>
    <submittedName>
        <fullName evidence="7">Unannotated protein</fullName>
    </submittedName>
</protein>
<proteinExistence type="predicted"/>
<dbReference type="EMBL" id="CAEZWZ010000140">
    <property type="protein sequence ID" value="CAB4677011.1"/>
    <property type="molecule type" value="Genomic_DNA"/>
</dbReference>
<feature type="transmembrane region" description="Helical" evidence="5">
    <location>
        <begin position="12"/>
        <end position="34"/>
    </location>
</feature>
<evidence type="ECO:0000313" key="7">
    <source>
        <dbReference type="EMBL" id="CAB4677011.1"/>
    </source>
</evidence>
<comment type="subcellular location">
    <subcellularLocation>
        <location evidence="1">Membrane</location>
        <topology evidence="1">Multi-pass membrane protein</topology>
    </subcellularLocation>
</comment>
<evidence type="ECO:0000259" key="6">
    <source>
        <dbReference type="Pfam" id="PF06271"/>
    </source>
</evidence>
<feature type="domain" description="RDD" evidence="6">
    <location>
        <begin position="4"/>
        <end position="93"/>
    </location>
</feature>
<accession>A0A6J6MRR4</accession>
<name>A0A6J6MRR4_9ZZZZ</name>
<dbReference type="InterPro" id="IPR010432">
    <property type="entry name" value="RDD"/>
</dbReference>
<keyword evidence="4 5" id="KW-0472">Membrane</keyword>
<evidence type="ECO:0000256" key="1">
    <source>
        <dbReference type="ARBA" id="ARBA00004141"/>
    </source>
</evidence>
<feature type="transmembrane region" description="Helical" evidence="5">
    <location>
        <begin position="40"/>
        <end position="61"/>
    </location>
</feature>
<gene>
    <name evidence="7" type="ORF">UFOPK2329_00840</name>
    <name evidence="8" type="ORF">UFOPK4035_00704</name>
</gene>
<reference evidence="7" key="1">
    <citation type="submission" date="2020-05" db="EMBL/GenBank/DDBJ databases">
        <authorList>
            <person name="Chiriac C."/>
            <person name="Salcher M."/>
            <person name="Ghai R."/>
            <person name="Kavagutti S V."/>
        </authorList>
    </citation>
    <scope>NUCLEOTIDE SEQUENCE</scope>
</reference>
<keyword evidence="2 5" id="KW-0812">Transmembrane</keyword>
<evidence type="ECO:0000256" key="2">
    <source>
        <dbReference type="ARBA" id="ARBA00022692"/>
    </source>
</evidence>